<evidence type="ECO:0000256" key="3">
    <source>
        <dbReference type="ARBA" id="ARBA00022643"/>
    </source>
</evidence>
<feature type="binding site" evidence="7">
    <location>
        <position position="131"/>
    </location>
    <ligand>
        <name>glyoxylate</name>
        <dbReference type="ChEBI" id="CHEBI:36655"/>
    </ligand>
</feature>
<feature type="domain" description="FMN hydroxy acid dehydrogenase" evidence="8">
    <location>
        <begin position="1"/>
        <end position="354"/>
    </location>
</feature>
<keyword evidence="4 9" id="KW-0560">Oxidoreductase</keyword>
<evidence type="ECO:0000256" key="1">
    <source>
        <dbReference type="ARBA" id="ARBA00001917"/>
    </source>
</evidence>
<dbReference type="AlphaFoldDB" id="A0A6B3QG99"/>
<feature type="binding site" evidence="7">
    <location>
        <position position="157"/>
    </location>
    <ligand>
        <name>FMN</name>
        <dbReference type="ChEBI" id="CHEBI:58210"/>
    </ligand>
</feature>
<dbReference type="PROSITE" id="PS51349">
    <property type="entry name" value="FMN_HYDROXY_ACID_DH_2"/>
    <property type="match status" value="1"/>
</dbReference>
<dbReference type="PANTHER" id="PTHR10578">
    <property type="entry name" value="S -2-HYDROXY-ACID OXIDASE-RELATED"/>
    <property type="match status" value="1"/>
</dbReference>
<gene>
    <name evidence="9" type="ORF">ACH3YB_29930</name>
    <name evidence="10" type="ORF">GUR47_00735</name>
</gene>
<keyword evidence="2 7" id="KW-0285">Flavoprotein</keyword>
<evidence type="ECO:0000259" key="8">
    <source>
        <dbReference type="PROSITE" id="PS51349"/>
    </source>
</evidence>
<dbReference type="Pfam" id="PF01070">
    <property type="entry name" value="FMN_dh"/>
    <property type="match status" value="1"/>
</dbReference>
<dbReference type="PROSITE" id="PS00557">
    <property type="entry name" value="FMN_HYDROXY_ACID_DH_1"/>
    <property type="match status" value="1"/>
</dbReference>
<dbReference type="InterPro" id="IPR037396">
    <property type="entry name" value="FMN_HAD"/>
</dbReference>
<dbReference type="PANTHER" id="PTHR10578:SF107">
    <property type="entry name" value="2-HYDROXYACID OXIDASE 1"/>
    <property type="match status" value="1"/>
</dbReference>
<dbReference type="SUPFAM" id="SSF51395">
    <property type="entry name" value="FMN-linked oxidoreductases"/>
    <property type="match status" value="1"/>
</dbReference>
<dbReference type="CDD" id="cd02809">
    <property type="entry name" value="alpha_hydroxyacid_oxid_FMN"/>
    <property type="match status" value="1"/>
</dbReference>
<feature type="active site" description="Proton acceptor" evidence="6">
    <location>
        <position position="249"/>
    </location>
</feature>
<evidence type="ECO:0000256" key="7">
    <source>
        <dbReference type="PIRSR" id="PIRSR000138-2"/>
    </source>
</evidence>
<dbReference type="RefSeq" id="WP_164457194.1">
    <property type="nucleotide sequence ID" value="NZ_JAAIFS010000001.1"/>
</dbReference>
<evidence type="ECO:0000313" key="9">
    <source>
        <dbReference type="EMBL" id="MFI0575859.1"/>
    </source>
</evidence>
<proteinExistence type="inferred from homology"/>
<feature type="binding site" evidence="7">
    <location>
        <begin position="280"/>
        <end position="284"/>
    </location>
    <ligand>
        <name>FMN</name>
        <dbReference type="ChEBI" id="CHEBI:58210"/>
    </ligand>
</feature>
<comment type="cofactor">
    <cofactor evidence="1">
        <name>FMN</name>
        <dbReference type="ChEBI" id="CHEBI:58210"/>
    </cofactor>
</comment>
<dbReference type="InterPro" id="IPR008259">
    <property type="entry name" value="FMN_hydac_DH_AS"/>
</dbReference>
<feature type="binding site" evidence="7">
    <location>
        <begin position="74"/>
        <end position="76"/>
    </location>
    <ligand>
        <name>FMN</name>
        <dbReference type="ChEBI" id="CHEBI:58210"/>
    </ligand>
</feature>
<comment type="caution">
    <text evidence="10">The sequence shown here is derived from an EMBL/GenBank/DDBJ whole genome shotgun (WGS) entry which is preliminary data.</text>
</comment>
<keyword evidence="11" id="KW-1185">Reference proteome</keyword>
<evidence type="ECO:0000256" key="2">
    <source>
        <dbReference type="ARBA" id="ARBA00022630"/>
    </source>
</evidence>
<feature type="binding site" evidence="7">
    <location>
        <position position="21"/>
    </location>
    <ligand>
        <name>glyoxylate</name>
        <dbReference type="ChEBI" id="CHEBI:36655"/>
    </ligand>
</feature>
<dbReference type="InterPro" id="IPR000262">
    <property type="entry name" value="FMN-dep_DH"/>
</dbReference>
<sequence>MTLGELHDAARAALDPVHYDYVAGGAGEERALAANGRAFDRYALLPRVLRGAARRDTAVDLPGARRAAPVMVAPTAFHRLLHPDGERATARAAAAEGAVLVTGVAATTAVPAVVAAAREAAPDPAVWFLLYPHPRREVTEALVRRAEEAGCSALVVTADSPRFGRRTRDLRNGFDDLPPGCAAENMRDLPGAPPGALTDIPMHPAASWRDFAETVGMTSLPVWIKGVLHPADARLAVEHGAAGVIVSNHGGRQCDTAAASVDCLPAVVDAVAGAVPVVLDGGVRRGGDVAVALALGAAAVGVGRPVLWGLAAKGAAGVREVLRTLLDEYDHTLALCGGRRNADLSADMVVRGDAAW</sequence>
<feature type="binding site" evidence="7">
    <location>
        <begin position="303"/>
        <end position="304"/>
    </location>
    <ligand>
        <name>FMN</name>
        <dbReference type="ChEBI" id="CHEBI:58210"/>
    </ligand>
</feature>
<feature type="binding site" evidence="7">
    <location>
        <position position="225"/>
    </location>
    <ligand>
        <name>FMN</name>
        <dbReference type="ChEBI" id="CHEBI:58210"/>
    </ligand>
</feature>
<dbReference type="Proteomes" id="UP001610810">
    <property type="component" value="Unassembled WGS sequence"/>
</dbReference>
<dbReference type="EMBL" id="JAAIFS010000001">
    <property type="protein sequence ID" value="NEV85221.1"/>
    <property type="molecule type" value="Genomic_DNA"/>
</dbReference>
<evidence type="ECO:0000256" key="4">
    <source>
        <dbReference type="ARBA" id="ARBA00023002"/>
    </source>
</evidence>
<keyword evidence="3 7" id="KW-0288">FMN</keyword>
<dbReference type="FunFam" id="3.20.20.70:FF:000056">
    <property type="entry name" value="hydroxyacid oxidase 2"/>
    <property type="match status" value="1"/>
</dbReference>
<dbReference type="Gene3D" id="3.20.20.70">
    <property type="entry name" value="Aldolase class I"/>
    <property type="match status" value="1"/>
</dbReference>
<dbReference type="GO" id="GO:0005737">
    <property type="term" value="C:cytoplasm"/>
    <property type="evidence" value="ECO:0007669"/>
    <property type="project" value="UniProtKB-ARBA"/>
</dbReference>
<feature type="binding site" evidence="7">
    <location>
        <position position="166"/>
    </location>
    <ligand>
        <name>glyoxylate</name>
        <dbReference type="ChEBI" id="CHEBI:36655"/>
    </ligand>
</feature>
<dbReference type="GO" id="GO:0010181">
    <property type="term" value="F:FMN binding"/>
    <property type="evidence" value="ECO:0007669"/>
    <property type="project" value="InterPro"/>
</dbReference>
<reference evidence="9 11" key="2">
    <citation type="submission" date="2024-10" db="EMBL/GenBank/DDBJ databases">
        <authorList>
            <person name="Wannawong T."/>
            <person name="Kuncharoen N."/>
            <person name="Mhuantong W."/>
        </authorList>
    </citation>
    <scope>NUCLEOTIDE SEQUENCE [LARGE SCALE GENOMIC DNA]</scope>
    <source>
        <strain evidence="9 11">CALK1-4</strain>
    </source>
</reference>
<protein>
    <submittedName>
        <fullName evidence="9">Alpha-hydroxy acid oxidase</fullName>
        <ecNumber evidence="9">1.-.-.-</ecNumber>
    </submittedName>
    <submittedName>
        <fullName evidence="10">Alpha-hydroxy-acid oxidizing protein</fullName>
    </submittedName>
</protein>
<reference evidence="10" key="1">
    <citation type="journal article" date="2020" name="Microorganisms">
        <title>Isolation, Genomic and Metabolomic Characterization of Streptomyces tendae VITAKN with Quorum Sensing Inhibitory Activity from Southern India.</title>
        <authorList>
            <person name="Ishaque N.M."/>
            <person name="Burgsdorf I."/>
            <person name="Limlingan Malit J.J."/>
            <person name="Saha S."/>
            <person name="Teta R."/>
            <person name="Ewe D."/>
            <person name="Kannabiran K."/>
            <person name="Hrouzek P."/>
            <person name="Steindler L."/>
            <person name="Costantino V."/>
            <person name="Saurav K."/>
        </authorList>
    </citation>
    <scope>NUCLEOTIDE SEQUENCE</scope>
    <source>
        <strain evidence="10">VITAKN</strain>
    </source>
</reference>
<feature type="binding site" evidence="7">
    <location>
        <position position="252"/>
    </location>
    <ligand>
        <name>glyoxylate</name>
        <dbReference type="ChEBI" id="CHEBI:36655"/>
    </ligand>
</feature>
<name>A0A6B3QG99_STRTE</name>
<organism evidence="10">
    <name type="scientific">Streptomyces tendae</name>
    <dbReference type="NCBI Taxonomy" id="1932"/>
    <lineage>
        <taxon>Bacteria</taxon>
        <taxon>Bacillati</taxon>
        <taxon>Actinomycetota</taxon>
        <taxon>Actinomycetes</taxon>
        <taxon>Kitasatosporales</taxon>
        <taxon>Streptomycetaceae</taxon>
        <taxon>Streptomyces</taxon>
    </lineage>
</organism>
<dbReference type="EMBL" id="JBIQWK010000010">
    <property type="protein sequence ID" value="MFI0575859.1"/>
    <property type="molecule type" value="Genomic_DNA"/>
</dbReference>
<accession>A0A6B3QG99</accession>
<evidence type="ECO:0000256" key="5">
    <source>
        <dbReference type="ARBA" id="ARBA00024042"/>
    </source>
</evidence>
<dbReference type="InterPro" id="IPR012133">
    <property type="entry name" value="Alpha-hydoxy_acid_DH_FMN"/>
</dbReference>
<feature type="binding site" evidence="7">
    <location>
        <position position="249"/>
    </location>
    <ligand>
        <name>glyoxylate</name>
        <dbReference type="ChEBI" id="CHEBI:36655"/>
    </ligand>
</feature>
<evidence type="ECO:0000313" key="10">
    <source>
        <dbReference type="EMBL" id="NEV85221.1"/>
    </source>
</evidence>
<comment type="similarity">
    <text evidence="5">Belongs to the FMN-dependent alpha-hydroxy acid dehydrogenase family.</text>
</comment>
<dbReference type="InterPro" id="IPR013785">
    <property type="entry name" value="Aldolase_TIM"/>
</dbReference>
<feature type="binding site" evidence="7">
    <location>
        <position position="247"/>
    </location>
    <ligand>
        <name>FMN</name>
        <dbReference type="ChEBI" id="CHEBI:58210"/>
    </ligand>
</feature>
<dbReference type="PIRSF" id="PIRSF000138">
    <property type="entry name" value="Al-hdrx_acd_dh"/>
    <property type="match status" value="1"/>
</dbReference>
<dbReference type="EC" id="1.-.-.-" evidence="9"/>
<dbReference type="GO" id="GO:0016491">
    <property type="term" value="F:oxidoreductase activity"/>
    <property type="evidence" value="ECO:0007669"/>
    <property type="project" value="UniProtKB-KW"/>
</dbReference>
<evidence type="ECO:0000256" key="6">
    <source>
        <dbReference type="PIRSR" id="PIRSR000138-1"/>
    </source>
</evidence>
<evidence type="ECO:0000313" key="11">
    <source>
        <dbReference type="Proteomes" id="UP001610810"/>
    </source>
</evidence>